<protein>
    <recommendedName>
        <fullName evidence="3">AAA+ ATPase domain-containing protein</fullName>
    </recommendedName>
</protein>
<dbReference type="InterPro" id="IPR027417">
    <property type="entry name" value="P-loop_NTPase"/>
</dbReference>
<sequence length="184" mass="20561">MTETQIPLTGRTLIVGSSGVGKTSLTARTLTNWLEDGRTQETVVFEFGPELGRTDRVVGRRLCRFVEIPDQVWIDPVEANAPRSQGSETADVLKLARENAERANRRFNDAPSAPAAVFVNDATIGFQHEAGDLDKFIEYCSQADCVVVNAYEGDEFGRDDPVSRREQTVLRRLRSWTDRTIELS</sequence>
<reference evidence="1 2" key="1">
    <citation type="submission" date="2015-08" db="EMBL/GenBank/DDBJ databases">
        <title>Genomes of Isolates from Cabo Rojo, PR.</title>
        <authorList>
            <person name="Sanchez-Nieves R.L."/>
            <person name="Montalvo-Rodriguez R."/>
        </authorList>
    </citation>
    <scope>NUCLEOTIDE SEQUENCE [LARGE SCALE GENOMIC DNA]</scope>
    <source>
        <strain evidence="1 2">5</strain>
    </source>
</reference>
<dbReference type="OrthoDB" id="253084at2157"/>
<accession>A0A0N0BP10</accession>
<evidence type="ECO:0008006" key="3">
    <source>
        <dbReference type="Google" id="ProtNLM"/>
    </source>
</evidence>
<organism evidence="1 2">
    <name type="scientific">Halorubrum tropicale</name>
    <dbReference type="NCBI Taxonomy" id="1765655"/>
    <lineage>
        <taxon>Archaea</taxon>
        <taxon>Methanobacteriati</taxon>
        <taxon>Methanobacteriota</taxon>
        <taxon>Stenosarchaea group</taxon>
        <taxon>Halobacteria</taxon>
        <taxon>Halobacteriales</taxon>
        <taxon>Haloferacaceae</taxon>
        <taxon>Halorubrum</taxon>
    </lineage>
</organism>
<dbReference type="EMBL" id="LIST01000011">
    <property type="protein sequence ID" value="KOX93293.1"/>
    <property type="molecule type" value="Genomic_DNA"/>
</dbReference>
<evidence type="ECO:0000313" key="2">
    <source>
        <dbReference type="Proteomes" id="UP000037747"/>
    </source>
</evidence>
<dbReference type="STRING" id="1765655.AMR74_16265"/>
<comment type="caution">
    <text evidence="1">The sequence shown here is derived from an EMBL/GenBank/DDBJ whole genome shotgun (WGS) entry which is preliminary data.</text>
</comment>
<keyword evidence="2" id="KW-1185">Reference proteome</keyword>
<dbReference type="SUPFAM" id="SSF52540">
    <property type="entry name" value="P-loop containing nucleoside triphosphate hydrolases"/>
    <property type="match status" value="1"/>
</dbReference>
<dbReference type="AlphaFoldDB" id="A0A0N0BP10"/>
<name>A0A0N0BP10_9EURY</name>
<dbReference type="PATRIC" id="fig|1705389.3.peg.1760"/>
<gene>
    <name evidence="1" type="ORF">AMR74_16265</name>
</gene>
<evidence type="ECO:0000313" key="1">
    <source>
        <dbReference type="EMBL" id="KOX93293.1"/>
    </source>
</evidence>
<dbReference type="Proteomes" id="UP000037747">
    <property type="component" value="Unassembled WGS sequence"/>
</dbReference>
<dbReference type="RefSeq" id="WP_053773095.1">
    <property type="nucleotide sequence ID" value="NZ_LIST01000011.1"/>
</dbReference>
<proteinExistence type="predicted"/>
<dbReference type="Gene3D" id="3.40.50.300">
    <property type="entry name" value="P-loop containing nucleotide triphosphate hydrolases"/>
    <property type="match status" value="1"/>
</dbReference>